<evidence type="ECO:0000313" key="3">
    <source>
        <dbReference type="Proteomes" id="UP000215181"/>
    </source>
</evidence>
<feature type="compositionally biased region" description="Polar residues" evidence="1">
    <location>
        <begin position="296"/>
        <end position="310"/>
    </location>
</feature>
<keyword evidence="3" id="KW-1185">Reference proteome</keyword>
<name>A0A235EX83_9RHOO</name>
<organism evidence="2 3">
    <name type="scientific">Thauera propionica</name>
    <dbReference type="NCBI Taxonomy" id="2019431"/>
    <lineage>
        <taxon>Bacteria</taxon>
        <taxon>Pseudomonadati</taxon>
        <taxon>Pseudomonadota</taxon>
        <taxon>Betaproteobacteria</taxon>
        <taxon>Rhodocyclales</taxon>
        <taxon>Zoogloeaceae</taxon>
        <taxon>Thauera</taxon>
    </lineage>
</organism>
<dbReference type="OrthoDB" id="9133360at2"/>
<feature type="region of interest" description="Disordered" evidence="1">
    <location>
        <begin position="287"/>
        <end position="318"/>
    </location>
</feature>
<accession>A0A235EX83</accession>
<reference evidence="2 3" key="1">
    <citation type="submission" date="2017-07" db="EMBL/GenBank/DDBJ databases">
        <title>Thauera sp. KNDSS-Mac4 genome sequence and assembly.</title>
        <authorList>
            <person name="Mayilraj S."/>
        </authorList>
    </citation>
    <scope>NUCLEOTIDE SEQUENCE [LARGE SCALE GENOMIC DNA]</scope>
    <source>
        <strain evidence="2 3">KNDSS-Mac4</strain>
    </source>
</reference>
<dbReference type="Proteomes" id="UP000215181">
    <property type="component" value="Unassembled WGS sequence"/>
</dbReference>
<gene>
    <name evidence="2" type="ORF">CGK74_11960</name>
</gene>
<protein>
    <submittedName>
        <fullName evidence="2">Uncharacterized protein</fullName>
    </submittedName>
</protein>
<dbReference type="InterPro" id="IPR010522">
    <property type="entry name" value="RepC_bac"/>
</dbReference>
<dbReference type="AlphaFoldDB" id="A0A235EX83"/>
<proteinExistence type="predicted"/>
<comment type="caution">
    <text evidence="2">The sequence shown here is derived from an EMBL/GenBank/DDBJ whole genome shotgun (WGS) entry which is preliminary data.</text>
</comment>
<sequence>MSKAACSSRRTPHRAYQRAAEVGVAKRDSIVRYDPALGLAPVFKPLSKSEPRGKLDVERTHGDLKLRWRGPDELGVQDETVLLAVLLLARAERTSLTRHDETSAAWELWQGLQARGFYDEGEVIMTTASFSALAEACGRGDGGSSIKQIRESLRRLSEVTLWVSAGPAEASSRMLSWIVGDDKKVLIAVNRRLAEGLTGTHSVQIDLAERHQLRSTTAQALHSRISSQIRQGEERNVIVDTVIARIWGTSATGATLRKRQQRVHEAFNDVGSLPGWTVERIPNGRYSVKRHKTKSGESATATEDSPSNRSRPPAPELV</sequence>
<dbReference type="EMBL" id="NOIH01000013">
    <property type="protein sequence ID" value="OYD53656.1"/>
    <property type="molecule type" value="Genomic_DNA"/>
</dbReference>
<evidence type="ECO:0000313" key="2">
    <source>
        <dbReference type="EMBL" id="OYD53656.1"/>
    </source>
</evidence>
<dbReference type="Pfam" id="PF06504">
    <property type="entry name" value="RepC"/>
    <property type="match status" value="1"/>
</dbReference>
<evidence type="ECO:0000256" key="1">
    <source>
        <dbReference type="SAM" id="MobiDB-lite"/>
    </source>
</evidence>